<evidence type="ECO:0000313" key="5">
    <source>
        <dbReference type="Proteomes" id="UP001326715"/>
    </source>
</evidence>
<protein>
    <submittedName>
        <fullName evidence="2">YCII-related domain-containing protein</fullName>
    </submittedName>
    <submittedName>
        <fullName evidence="3">YciI family protein</fullName>
    </submittedName>
</protein>
<evidence type="ECO:0000313" key="3">
    <source>
        <dbReference type="EMBL" id="WQG88116.1"/>
    </source>
</evidence>
<accession>A0A1K1S1B2</accession>
<feature type="signal peptide" evidence="1">
    <location>
        <begin position="1"/>
        <end position="17"/>
    </location>
</feature>
<name>A0A1K1S1B2_9BACT</name>
<organism evidence="2 4">
    <name type="scientific">Chitinophaga sancti</name>
    <dbReference type="NCBI Taxonomy" id="1004"/>
    <lineage>
        <taxon>Bacteria</taxon>
        <taxon>Pseudomonadati</taxon>
        <taxon>Bacteroidota</taxon>
        <taxon>Chitinophagia</taxon>
        <taxon>Chitinophagales</taxon>
        <taxon>Chitinophagaceae</taxon>
        <taxon>Chitinophaga</taxon>
    </lineage>
</organism>
<evidence type="ECO:0000256" key="1">
    <source>
        <dbReference type="SAM" id="SignalP"/>
    </source>
</evidence>
<feature type="chain" id="PRO_5013358043" evidence="1">
    <location>
        <begin position="18"/>
        <end position="135"/>
    </location>
</feature>
<proteinExistence type="predicted"/>
<dbReference type="Proteomes" id="UP000183788">
    <property type="component" value="Unassembled WGS sequence"/>
</dbReference>
<dbReference type="Gene3D" id="3.30.70.1060">
    <property type="entry name" value="Dimeric alpha+beta barrel"/>
    <property type="match status" value="1"/>
</dbReference>
<dbReference type="Proteomes" id="UP001326715">
    <property type="component" value="Chromosome"/>
</dbReference>
<gene>
    <name evidence="2" type="ORF">SAMN05661012_04546</name>
    <name evidence="3" type="ORF">SR876_24625</name>
</gene>
<sequence>MKHLFIALLLLTGAAHAQTKQTMKAFVLLVKVPSTYTTALAKSVNPKWEQAIADWKASGHYITSFAYPGESRTINQQATKENERQVSSILLRAENIEEATELAKACPVLAYGGSVEIRELPKGVPQIFEPVASAQ</sequence>
<dbReference type="SUPFAM" id="SSF54909">
    <property type="entry name" value="Dimeric alpha+beta barrel"/>
    <property type="match status" value="1"/>
</dbReference>
<dbReference type="RefSeq" id="WP_072363521.1">
    <property type="nucleotide sequence ID" value="NZ_CP139972.1"/>
</dbReference>
<dbReference type="InterPro" id="IPR011008">
    <property type="entry name" value="Dimeric_a/b-barrel"/>
</dbReference>
<dbReference type="EMBL" id="FPIZ01000016">
    <property type="protein sequence ID" value="SFW77946.1"/>
    <property type="molecule type" value="Genomic_DNA"/>
</dbReference>
<keyword evidence="5" id="KW-1185">Reference proteome</keyword>
<dbReference type="AlphaFoldDB" id="A0A1K1S1B2"/>
<evidence type="ECO:0000313" key="4">
    <source>
        <dbReference type="Proteomes" id="UP000183788"/>
    </source>
</evidence>
<dbReference type="EMBL" id="CP140154">
    <property type="protein sequence ID" value="WQG88116.1"/>
    <property type="molecule type" value="Genomic_DNA"/>
</dbReference>
<dbReference type="OrthoDB" id="676483at2"/>
<reference evidence="2 4" key="1">
    <citation type="submission" date="2016-11" db="EMBL/GenBank/DDBJ databases">
        <authorList>
            <person name="Jaros S."/>
            <person name="Januszkiewicz K."/>
            <person name="Wedrychowicz H."/>
        </authorList>
    </citation>
    <scope>NUCLEOTIDE SEQUENCE [LARGE SCALE GENOMIC DNA]</scope>
    <source>
        <strain evidence="2 4">DSM 784</strain>
    </source>
</reference>
<reference evidence="3 5" key="2">
    <citation type="submission" date="2023-11" db="EMBL/GenBank/DDBJ databases">
        <title>MicrobeMod: A computational toolkit for identifying prokaryotic methylation and restriction-modification with nanopore sequencing.</title>
        <authorList>
            <person name="Crits-Christoph A."/>
            <person name="Kang S.C."/>
            <person name="Lee H."/>
            <person name="Ostrov N."/>
        </authorList>
    </citation>
    <scope>NUCLEOTIDE SEQUENCE [LARGE SCALE GENOMIC DNA]</scope>
    <source>
        <strain evidence="3 5">ATCC 23090</strain>
    </source>
</reference>
<keyword evidence="1" id="KW-0732">Signal</keyword>
<evidence type="ECO:0000313" key="2">
    <source>
        <dbReference type="EMBL" id="SFW77946.1"/>
    </source>
</evidence>
<dbReference type="STRING" id="1004.SAMN05661012_04546"/>